<keyword evidence="4" id="KW-0479">Metal-binding</keyword>
<dbReference type="InterPro" id="IPR036396">
    <property type="entry name" value="Cyt_P450_sf"/>
</dbReference>
<dbReference type="SUPFAM" id="SSF48264">
    <property type="entry name" value="Cytochrome P450"/>
    <property type="match status" value="1"/>
</dbReference>
<keyword evidence="3" id="KW-0349">Heme</keyword>
<evidence type="ECO:0000313" key="8">
    <source>
        <dbReference type="EMBL" id="KAG5169773.1"/>
    </source>
</evidence>
<gene>
    <name evidence="8" type="ORF">JR316_006333</name>
</gene>
<proteinExistence type="inferred from homology"/>
<evidence type="ECO:0000256" key="4">
    <source>
        <dbReference type="ARBA" id="ARBA00022723"/>
    </source>
</evidence>
<keyword evidence="6" id="KW-0408">Iron</keyword>
<dbReference type="GO" id="GO:0020037">
    <property type="term" value="F:heme binding"/>
    <property type="evidence" value="ECO:0007669"/>
    <property type="project" value="InterPro"/>
</dbReference>
<comment type="caution">
    <text evidence="8">The sequence shown here is derived from an EMBL/GenBank/DDBJ whole genome shotgun (WGS) entry which is preliminary data.</text>
</comment>
<evidence type="ECO:0000256" key="1">
    <source>
        <dbReference type="ARBA" id="ARBA00001971"/>
    </source>
</evidence>
<comment type="cofactor">
    <cofactor evidence="1">
        <name>heme</name>
        <dbReference type="ChEBI" id="CHEBI:30413"/>
    </cofactor>
</comment>
<organism evidence="8">
    <name type="scientific">Psilocybe cubensis</name>
    <name type="common">Psychedelic mushroom</name>
    <name type="synonym">Stropharia cubensis</name>
    <dbReference type="NCBI Taxonomy" id="181762"/>
    <lineage>
        <taxon>Eukaryota</taxon>
        <taxon>Fungi</taxon>
        <taxon>Dikarya</taxon>
        <taxon>Basidiomycota</taxon>
        <taxon>Agaricomycotina</taxon>
        <taxon>Agaricomycetes</taxon>
        <taxon>Agaricomycetidae</taxon>
        <taxon>Agaricales</taxon>
        <taxon>Agaricineae</taxon>
        <taxon>Strophariaceae</taxon>
        <taxon>Psilocybe</taxon>
    </lineage>
</organism>
<evidence type="ECO:0000256" key="5">
    <source>
        <dbReference type="ARBA" id="ARBA00023002"/>
    </source>
</evidence>
<dbReference type="AlphaFoldDB" id="A0A8H8CLG6"/>
<evidence type="ECO:0000256" key="6">
    <source>
        <dbReference type="ARBA" id="ARBA00023004"/>
    </source>
</evidence>
<dbReference type="InterPro" id="IPR047146">
    <property type="entry name" value="Cyt_P450_E_CYP52_fungi"/>
</dbReference>
<dbReference type="EMBL" id="JAFIQS010000005">
    <property type="protein sequence ID" value="KAG5169773.1"/>
    <property type="molecule type" value="Genomic_DNA"/>
</dbReference>
<keyword evidence="5" id="KW-0560">Oxidoreductase</keyword>
<dbReference type="Gene3D" id="1.10.630.10">
    <property type="entry name" value="Cytochrome P450"/>
    <property type="match status" value="1"/>
</dbReference>
<sequence>MAKKRLAEGYSIDFQDLIARFTLDSAAEFLFGGSVESLSAGMPYPGQESSKENSSLHDHPASIFADSFMEGLHHTVMRIRMGDAWPLDELMSDRVLPFRKAMDVFIDPLMKKALDKREQQLLNDKSPDEEEEETFISHLVKHTQGNGAILLKPSHYRR</sequence>
<evidence type="ECO:0000256" key="2">
    <source>
        <dbReference type="ARBA" id="ARBA00010617"/>
    </source>
</evidence>
<comment type="similarity">
    <text evidence="2">Belongs to the cytochrome P450 family.</text>
</comment>
<evidence type="ECO:0000256" key="3">
    <source>
        <dbReference type="ARBA" id="ARBA00022617"/>
    </source>
</evidence>
<accession>A0A8H8CLG6</accession>
<dbReference type="PANTHER" id="PTHR24287:SF1">
    <property type="entry name" value="P450, PUTATIVE (EUROFUNG)-RELATED"/>
    <property type="match status" value="1"/>
</dbReference>
<protein>
    <submittedName>
        <fullName evidence="8">Uncharacterized protein</fullName>
    </submittedName>
</protein>
<evidence type="ECO:0000256" key="7">
    <source>
        <dbReference type="ARBA" id="ARBA00023033"/>
    </source>
</evidence>
<name>A0A8H8CLG6_PSICU</name>
<keyword evidence="7" id="KW-0503">Monooxygenase</keyword>
<dbReference type="PANTHER" id="PTHR24287">
    <property type="entry name" value="P450, PUTATIVE (EUROFUNG)-RELATED"/>
    <property type="match status" value="1"/>
</dbReference>
<dbReference type="GO" id="GO:0016705">
    <property type="term" value="F:oxidoreductase activity, acting on paired donors, with incorporation or reduction of molecular oxygen"/>
    <property type="evidence" value="ECO:0007669"/>
    <property type="project" value="InterPro"/>
</dbReference>
<dbReference type="GO" id="GO:0005506">
    <property type="term" value="F:iron ion binding"/>
    <property type="evidence" value="ECO:0007669"/>
    <property type="project" value="InterPro"/>
</dbReference>
<reference evidence="8" key="1">
    <citation type="submission" date="2021-02" db="EMBL/GenBank/DDBJ databases">
        <title>Psilocybe cubensis genome.</title>
        <authorList>
            <person name="Mckernan K.J."/>
            <person name="Crawford S."/>
            <person name="Trippe A."/>
            <person name="Kane L.T."/>
            <person name="Mclaughlin S."/>
        </authorList>
    </citation>
    <scope>NUCLEOTIDE SEQUENCE [LARGE SCALE GENOMIC DNA]</scope>
    <source>
        <strain evidence="8">MGC-MH-2018</strain>
    </source>
</reference>
<dbReference type="GO" id="GO:0004497">
    <property type="term" value="F:monooxygenase activity"/>
    <property type="evidence" value="ECO:0007669"/>
    <property type="project" value="UniProtKB-KW"/>
</dbReference>